<comment type="caution">
    <text evidence="5">The sequence shown here is derived from an EMBL/GenBank/DDBJ whole genome shotgun (WGS) entry which is preliminary data.</text>
</comment>
<organism evidence="5">
    <name type="scientific">Cladocopium goreaui</name>
    <dbReference type="NCBI Taxonomy" id="2562237"/>
    <lineage>
        <taxon>Eukaryota</taxon>
        <taxon>Sar</taxon>
        <taxon>Alveolata</taxon>
        <taxon>Dinophyceae</taxon>
        <taxon>Suessiales</taxon>
        <taxon>Symbiodiniaceae</taxon>
        <taxon>Cladocopium</taxon>
    </lineage>
</organism>
<dbReference type="AlphaFoldDB" id="A0A9P1FWU8"/>
<evidence type="ECO:0000259" key="3">
    <source>
        <dbReference type="Pfam" id="PF01593"/>
    </source>
</evidence>
<dbReference type="InterPro" id="IPR024548">
    <property type="entry name" value="Cu2_monoox_C"/>
</dbReference>
<evidence type="ECO:0000256" key="2">
    <source>
        <dbReference type="SAM" id="MobiDB-lite"/>
    </source>
</evidence>
<dbReference type="EMBL" id="CAMXCT020001605">
    <property type="protein sequence ID" value="CAL1144938.1"/>
    <property type="molecule type" value="Genomic_DNA"/>
</dbReference>
<feature type="domain" description="Amine oxidase" evidence="3">
    <location>
        <begin position="285"/>
        <end position="717"/>
    </location>
</feature>
<dbReference type="EMBL" id="CAMXCT010001605">
    <property type="protein sequence ID" value="CAI3991563.1"/>
    <property type="molecule type" value="Genomic_DNA"/>
</dbReference>
<dbReference type="PANTHER" id="PTHR10742">
    <property type="entry name" value="FLAVIN MONOAMINE OXIDASE"/>
    <property type="match status" value="1"/>
</dbReference>
<dbReference type="SUPFAM" id="SSF49742">
    <property type="entry name" value="PHM/PNGase F"/>
    <property type="match status" value="1"/>
</dbReference>
<dbReference type="OrthoDB" id="5046242at2759"/>
<evidence type="ECO:0000256" key="1">
    <source>
        <dbReference type="ARBA" id="ARBA00023157"/>
    </source>
</evidence>
<sequence>MFIVGWDPVIEEVPSGCAEHTTKVSLVHHMNIYAYPNEVSLELGKTYSKAEVESLHLQESSFRMLASHDKMAGKYTLPKSYGIPLSEKAMVEHHILFPKCWVFGHDVPHASGFDLYVTMRRMRPAALVGALNFNMDVRPLHGPVEWVTRISADNLLGVVRTKAGEWPEILAVHLHTHDVANTKYFEVRNADGSVAFRSKSEKAGYGLKEQSFSNLKDRLKLRAGQQLMQHCLFDSDHLSEPVRYGLNPGEEMCAPLLILGGAGLRCSHVSLKSQEGRVLIIGSGISGLVAASSLQHFGCNVTILEALDRVGGRTHTFASGPFQHIEEGAHWVHGGTDNVPVSLLLRMYNISQARVGGDDDYEGPRERFRVFHGKMAFRELTATEQDLSFDLFETAVVAAETHVEDGCNISKSVAEAWEEALKKVKYSNSSKALLAWHQKVSYEQDSGSSMLQLSAQAEFVEDYTDFYPDRSDGNEKNGDGFVKGGYSALVDRLADGLDLRTSSPVARVEYSTKGVVATVKNGERFQGSALIMTASIGALQTENVIFEPPLPKWKREAIHSLGMGNVAKVLVRLAHDSPKLSGAYSVGFLGNGTLSYCINSIAEGRGHVLECFLGGSEAIQAEGMDADELKRAVSNELAPLVGEASILDVGITRWASNPYIRGAWSYARVNSSVKDFDAVAASVGDRLLFAGEGACRLLYGNVHASVVSGARAARDILGQRASPAWPLFREDVVNLCTESRKAMPRHKRWYRRVASRLPHGFAPLMQNDLEPPEQPKPLSTTRYMWL</sequence>
<dbReference type="PANTHER" id="PTHR10742:SF410">
    <property type="entry name" value="LYSINE-SPECIFIC HISTONE DEMETHYLASE 2"/>
    <property type="match status" value="1"/>
</dbReference>
<evidence type="ECO:0000313" key="5">
    <source>
        <dbReference type="EMBL" id="CAI3991563.1"/>
    </source>
</evidence>
<protein>
    <submittedName>
        <fullName evidence="7">Lysine-specific histone demethylase 2 (Flavin-containing amine oxidase domain-containing protein 1) (Lysine-specific histone demethylase 1B)</fullName>
    </submittedName>
</protein>
<dbReference type="Gene3D" id="2.60.120.230">
    <property type="match status" value="1"/>
</dbReference>
<proteinExistence type="predicted"/>
<dbReference type="GO" id="GO:0016715">
    <property type="term" value="F:oxidoreductase activity, acting on paired donors, with incorporation or reduction of molecular oxygen, reduced ascorbate as one donor, and incorporation of one atom of oxygen"/>
    <property type="evidence" value="ECO:0007669"/>
    <property type="project" value="InterPro"/>
</dbReference>
<dbReference type="Pfam" id="PF03712">
    <property type="entry name" value="Cu2_monoox_C"/>
    <property type="match status" value="1"/>
</dbReference>
<dbReference type="Gene3D" id="3.90.660.10">
    <property type="match status" value="1"/>
</dbReference>
<keyword evidence="8" id="KW-1185">Reference proteome</keyword>
<dbReference type="InterPro" id="IPR008977">
    <property type="entry name" value="PHM/PNGase_F_dom_sf"/>
</dbReference>
<evidence type="ECO:0000313" key="8">
    <source>
        <dbReference type="Proteomes" id="UP001152797"/>
    </source>
</evidence>
<evidence type="ECO:0000313" key="7">
    <source>
        <dbReference type="EMBL" id="CAL4778875.1"/>
    </source>
</evidence>
<dbReference type="Pfam" id="PF01593">
    <property type="entry name" value="Amino_oxidase"/>
    <property type="match status" value="1"/>
</dbReference>
<feature type="region of interest" description="Disordered" evidence="2">
    <location>
        <begin position="764"/>
        <end position="786"/>
    </location>
</feature>
<dbReference type="InterPro" id="IPR014784">
    <property type="entry name" value="Cu2_ascorb_mOase-like_C"/>
</dbReference>
<evidence type="ECO:0000259" key="4">
    <source>
        <dbReference type="Pfam" id="PF03712"/>
    </source>
</evidence>
<dbReference type="Gene3D" id="3.50.50.60">
    <property type="entry name" value="FAD/NAD(P)-binding domain"/>
    <property type="match status" value="1"/>
</dbReference>
<feature type="domain" description="Copper type II ascorbate-dependent monooxygenase C-terminal" evidence="4">
    <location>
        <begin position="169"/>
        <end position="254"/>
    </location>
</feature>
<dbReference type="EMBL" id="CAMXCT030001605">
    <property type="protein sequence ID" value="CAL4778875.1"/>
    <property type="molecule type" value="Genomic_DNA"/>
</dbReference>
<accession>A0A9P1FWU8</accession>
<name>A0A9P1FWU8_9DINO</name>
<dbReference type="InterPro" id="IPR036188">
    <property type="entry name" value="FAD/NAD-bd_sf"/>
</dbReference>
<reference evidence="5" key="1">
    <citation type="submission" date="2022-10" db="EMBL/GenBank/DDBJ databases">
        <authorList>
            <person name="Chen Y."/>
            <person name="Dougan E. K."/>
            <person name="Chan C."/>
            <person name="Rhodes N."/>
            <person name="Thang M."/>
        </authorList>
    </citation>
    <scope>NUCLEOTIDE SEQUENCE</scope>
</reference>
<evidence type="ECO:0000313" key="6">
    <source>
        <dbReference type="EMBL" id="CAL1144938.1"/>
    </source>
</evidence>
<dbReference type="InterPro" id="IPR002937">
    <property type="entry name" value="Amino_oxidase"/>
</dbReference>
<reference evidence="6" key="2">
    <citation type="submission" date="2024-04" db="EMBL/GenBank/DDBJ databases">
        <authorList>
            <person name="Chen Y."/>
            <person name="Shah S."/>
            <person name="Dougan E. K."/>
            <person name="Thang M."/>
            <person name="Chan C."/>
        </authorList>
    </citation>
    <scope>NUCLEOTIDE SEQUENCE [LARGE SCALE GENOMIC DNA]</scope>
</reference>
<dbReference type="Proteomes" id="UP001152797">
    <property type="component" value="Unassembled WGS sequence"/>
</dbReference>
<feature type="compositionally biased region" description="Polar residues" evidence="2">
    <location>
        <begin position="777"/>
        <end position="786"/>
    </location>
</feature>
<keyword evidence="1" id="KW-1015">Disulfide bond</keyword>
<dbReference type="SUPFAM" id="SSF54373">
    <property type="entry name" value="FAD-linked reductases, C-terminal domain"/>
    <property type="match status" value="1"/>
</dbReference>
<dbReference type="SUPFAM" id="SSF51905">
    <property type="entry name" value="FAD/NAD(P)-binding domain"/>
    <property type="match status" value="1"/>
</dbReference>
<dbReference type="InterPro" id="IPR050281">
    <property type="entry name" value="Flavin_monoamine_oxidase"/>
</dbReference>
<gene>
    <name evidence="5" type="ORF">C1SCF055_LOCUS18461</name>
</gene>